<evidence type="ECO:0000256" key="4">
    <source>
        <dbReference type="ARBA" id="ARBA00022989"/>
    </source>
</evidence>
<proteinExistence type="inferred from homology"/>
<keyword evidence="5 7" id="KW-0472">Membrane</keyword>
<dbReference type="AlphaFoldDB" id="A0A161HIJ0"/>
<dbReference type="GO" id="GO:0097020">
    <property type="term" value="F:COPII receptor activity"/>
    <property type="evidence" value="ECO:0007669"/>
    <property type="project" value="EnsemblFungi"/>
</dbReference>
<feature type="transmembrane region" description="Helical" evidence="7">
    <location>
        <begin position="208"/>
        <end position="227"/>
    </location>
</feature>
<protein>
    <submittedName>
        <fullName evidence="8">Erv29p</fullName>
    </submittedName>
</protein>
<dbReference type="Pfam" id="PF02077">
    <property type="entry name" value="SURF4"/>
    <property type="match status" value="1"/>
</dbReference>
<dbReference type="RefSeq" id="XP_018733435.1">
    <property type="nucleotide sequence ID" value="XM_018880779.1"/>
</dbReference>
<name>A0A161HIJ0_9ASCO</name>
<feature type="transmembrane region" description="Helical" evidence="7">
    <location>
        <begin position="115"/>
        <end position="136"/>
    </location>
</feature>
<evidence type="ECO:0000256" key="1">
    <source>
        <dbReference type="ARBA" id="ARBA00004141"/>
    </source>
</evidence>
<evidence type="ECO:0000256" key="7">
    <source>
        <dbReference type="SAM" id="Phobius"/>
    </source>
</evidence>
<evidence type="ECO:0000256" key="3">
    <source>
        <dbReference type="ARBA" id="ARBA00022692"/>
    </source>
</evidence>
<dbReference type="OrthoDB" id="7859621at2759"/>
<organism evidence="8 9">
    <name type="scientific">Sugiyamaella lignohabitans</name>
    <dbReference type="NCBI Taxonomy" id="796027"/>
    <lineage>
        <taxon>Eukaryota</taxon>
        <taxon>Fungi</taxon>
        <taxon>Dikarya</taxon>
        <taxon>Ascomycota</taxon>
        <taxon>Saccharomycotina</taxon>
        <taxon>Dipodascomycetes</taxon>
        <taxon>Dipodascales</taxon>
        <taxon>Trichomonascaceae</taxon>
        <taxon>Sugiyamaella</taxon>
    </lineage>
</organism>
<dbReference type="EMBL" id="CP014500">
    <property type="protein sequence ID" value="ANB10958.1"/>
    <property type="molecule type" value="Genomic_DNA"/>
</dbReference>
<evidence type="ECO:0000313" key="8">
    <source>
        <dbReference type="EMBL" id="ANB10958.1"/>
    </source>
</evidence>
<evidence type="ECO:0000256" key="2">
    <source>
        <dbReference type="ARBA" id="ARBA00006945"/>
    </source>
</evidence>
<evidence type="ECO:0000313" key="9">
    <source>
        <dbReference type="Proteomes" id="UP000189580"/>
    </source>
</evidence>
<comment type="subcellular location">
    <subcellularLocation>
        <location evidence="1">Membrane</location>
        <topology evidence="1">Multi-pass membrane protein</topology>
    </subcellularLocation>
</comment>
<accession>A0A161HIJ0</accession>
<dbReference type="GO" id="GO:0016020">
    <property type="term" value="C:membrane"/>
    <property type="evidence" value="ECO:0007669"/>
    <property type="project" value="UniProtKB-SubCell"/>
</dbReference>
<gene>
    <name evidence="8" type="primary">ERV29</name>
    <name evidence="8" type="ORF">AWJ20_3752</name>
</gene>
<dbReference type="Proteomes" id="UP000189580">
    <property type="component" value="Chromosome c"/>
</dbReference>
<evidence type="ECO:0000256" key="5">
    <source>
        <dbReference type="ARBA" id="ARBA00023136"/>
    </source>
</evidence>
<feature type="transmembrane region" description="Helical" evidence="7">
    <location>
        <begin position="143"/>
        <end position="162"/>
    </location>
</feature>
<dbReference type="KEGG" id="slb:AWJ20_3752"/>
<dbReference type="GO" id="GO:0030134">
    <property type="term" value="C:COPII-coated ER to Golgi transport vesicle"/>
    <property type="evidence" value="ECO:0007669"/>
    <property type="project" value="EnsemblFungi"/>
</dbReference>
<dbReference type="GeneID" id="30035808"/>
<feature type="transmembrane region" description="Helical" evidence="7">
    <location>
        <begin position="233"/>
        <end position="253"/>
    </location>
</feature>
<keyword evidence="9" id="KW-1185">Reference proteome</keyword>
<keyword evidence="4 7" id="KW-1133">Transmembrane helix</keyword>
<reference evidence="8 9" key="1">
    <citation type="submission" date="2016-02" db="EMBL/GenBank/DDBJ databases">
        <title>Complete genome sequence and transcriptome regulation of the pentose utilising yeast Sugiyamaella lignohabitans.</title>
        <authorList>
            <person name="Bellasio M."/>
            <person name="Peymann A."/>
            <person name="Valli M."/>
            <person name="Sipitzky M."/>
            <person name="Graf A."/>
            <person name="Sauer M."/>
            <person name="Marx H."/>
            <person name="Mattanovich D."/>
        </authorList>
    </citation>
    <scope>NUCLEOTIDE SEQUENCE [LARGE SCALE GENOMIC DNA]</scope>
    <source>
        <strain evidence="8 9">CBS 10342</strain>
    </source>
</reference>
<sequence>MSNRYQMPLDGGDVKTRRQASGGISGYDSAPMGGANFSSYPGAAASSPSFARRAHEVSEKIDNFLGTVGTPVKPYLPGIGRFLIIATFVEDAFRIVTQWSDQVGYIWNVRGLPHIIAVLFLSINVVAMLIGSFSVVFKKRLEIGVGALLFVVVSQALVYGLIFKFSFFFRNVSLVGGLLIVLSDAFVRDRRSLSLPGLPVLEDKDRSKYLQLAGRILLIFLFIAYMVTRNWTVIGGFFNVIGLVACIMVVVGFKARLSASLLVVLLSVQNLLTNPYWRYASRNPARDLLRYEYFQTLSIVGGLILLVSSGAGRISIDEKKKIY</sequence>
<feature type="transmembrane region" description="Helical" evidence="7">
    <location>
        <begin position="260"/>
        <end position="277"/>
    </location>
</feature>
<feature type="region of interest" description="Disordered" evidence="6">
    <location>
        <begin position="1"/>
        <end position="20"/>
    </location>
</feature>
<keyword evidence="3 7" id="KW-0812">Transmembrane</keyword>
<evidence type="ECO:0000256" key="6">
    <source>
        <dbReference type="SAM" id="MobiDB-lite"/>
    </source>
</evidence>
<dbReference type="GO" id="GO:0006888">
    <property type="term" value="P:endoplasmic reticulum to Golgi vesicle-mediated transport"/>
    <property type="evidence" value="ECO:0007669"/>
    <property type="project" value="EnsemblFungi"/>
</dbReference>
<feature type="transmembrane region" description="Helical" evidence="7">
    <location>
        <begin position="168"/>
        <end position="187"/>
    </location>
</feature>
<comment type="similarity">
    <text evidence="2">Belongs to the SURF4 family.</text>
</comment>
<feature type="transmembrane region" description="Helical" evidence="7">
    <location>
        <begin position="297"/>
        <end position="316"/>
    </location>
</feature>
<dbReference type="InterPro" id="IPR002995">
    <property type="entry name" value="Surf4"/>
</dbReference>